<evidence type="ECO:0000313" key="1">
    <source>
        <dbReference type="EMBL" id="URA11001.1"/>
    </source>
</evidence>
<proteinExistence type="predicted"/>
<name>A0AAX3BFN4_9SPIR</name>
<keyword evidence="2" id="KW-1185">Reference proteome</keyword>
<dbReference type="EMBL" id="CP073355">
    <property type="protein sequence ID" value="URA11001.1"/>
    <property type="molecule type" value="Genomic_DNA"/>
</dbReference>
<reference evidence="1" key="1">
    <citation type="submission" date="2021-04" db="EMBL/GenBank/DDBJ databases">
        <authorList>
            <person name="Postec A."/>
        </authorList>
    </citation>
    <scope>NUCLEOTIDE SEQUENCE</scope>
    <source>
        <strain evidence="1">F1F22</strain>
    </source>
</reference>
<protein>
    <submittedName>
        <fullName evidence="1">Uncharacterized protein</fullName>
    </submittedName>
</protein>
<organism evidence="1 2">
    <name type="scientific">Thermospira aquatica</name>
    <dbReference type="NCBI Taxonomy" id="2828656"/>
    <lineage>
        <taxon>Bacteria</taxon>
        <taxon>Pseudomonadati</taxon>
        <taxon>Spirochaetota</taxon>
        <taxon>Spirochaetia</taxon>
        <taxon>Brevinematales</taxon>
        <taxon>Thermospiraceae</taxon>
        <taxon>Thermospira</taxon>
    </lineage>
</organism>
<dbReference type="Proteomes" id="UP001056539">
    <property type="component" value="Chromosome"/>
</dbReference>
<dbReference type="AlphaFoldDB" id="A0AAX3BFN4"/>
<dbReference type="RefSeq" id="WP_271436132.1">
    <property type="nucleotide sequence ID" value="NZ_CP073355.1"/>
</dbReference>
<dbReference type="KEGG" id="taqu:KDW03_04145"/>
<sequence length="440" mass="51882">MDFRRVIALVVLPIGVYAGTTYEVRLDQGEKNPSSVFCTNDLVFVQGFRMEERLLPRQMWEVWGVKTETTWCLRWQTEKDVLYDHDRKPGQRDFRAFPEEMFVEWMHDFRYFVTVGKKKWDMSEGFFYKPMLLWADYDGYRRYGEGFYMVKGEVRLGDVKLSGYVVPSRFWEEKSTNEWYDCFQNATTNWLGGGAFSCLIGGVTLKGLSLWEWTKEGKFPVSKYAISSAWSWERWTFYTEASYKNGVRLTVPGFDGREETNVPFPGITNITPGKYEFSERNGSFFRMFWNVLVGIRAELPWDVTLRCEVLYRERSWNDEERKAYWDGVRYAESRYKNELYFVVPETYLLLAAGHLSFDTYAPWMVSLGFTKTIGDHWEISQDVTTELSTYSWRWQGGITWKSLSLWEVRLSVSVVGGERYTLFGEMVEKTHWQLSLSSSL</sequence>
<evidence type="ECO:0000313" key="2">
    <source>
        <dbReference type="Proteomes" id="UP001056539"/>
    </source>
</evidence>
<gene>
    <name evidence="1" type="ORF">KDW03_04145</name>
</gene>
<accession>A0AAX3BFN4</accession>
<reference evidence="1" key="2">
    <citation type="submission" date="2022-06" db="EMBL/GenBank/DDBJ databases">
        <title>Thermospira aquatica gen. nov., sp. nov.</title>
        <authorList>
            <person name="Ben Ali Gam Z."/>
            <person name="Labat M."/>
        </authorList>
    </citation>
    <scope>NUCLEOTIDE SEQUENCE</scope>
    <source>
        <strain evidence="1">F1F22</strain>
    </source>
</reference>